<dbReference type="InterPro" id="IPR004380">
    <property type="entry name" value="Asp_race"/>
</dbReference>
<dbReference type="PANTHER" id="PTHR21198">
    <property type="entry name" value="GLUTAMATE RACEMASE"/>
    <property type="match status" value="1"/>
</dbReference>
<keyword evidence="4" id="KW-1185">Reference proteome</keyword>
<keyword evidence="2" id="KW-0413">Isomerase</keyword>
<organism evidence="3 4">
    <name type="scientific">Litoribacillus peritrichatus</name>
    <dbReference type="NCBI Taxonomy" id="718191"/>
    <lineage>
        <taxon>Bacteria</taxon>
        <taxon>Pseudomonadati</taxon>
        <taxon>Pseudomonadota</taxon>
        <taxon>Gammaproteobacteria</taxon>
        <taxon>Oceanospirillales</taxon>
        <taxon>Oceanospirillaceae</taxon>
        <taxon>Litoribacillus</taxon>
    </lineage>
</organism>
<comment type="similarity">
    <text evidence="1">Belongs to the aspartate/glutamate racemases family.</text>
</comment>
<protein>
    <submittedName>
        <fullName evidence="3">Aspartate/glutamate racemase family protein</fullName>
    </submittedName>
</protein>
<dbReference type="PANTHER" id="PTHR21198:SF7">
    <property type="entry name" value="ASPARTATE-GLUTAMATE RACEMASE FAMILY"/>
    <property type="match status" value="1"/>
</dbReference>
<dbReference type="Proteomes" id="UP001501565">
    <property type="component" value="Unassembled WGS sequence"/>
</dbReference>
<name>A0ABP7MEL0_9GAMM</name>
<evidence type="ECO:0000313" key="3">
    <source>
        <dbReference type="EMBL" id="GAA3921513.1"/>
    </source>
</evidence>
<dbReference type="Pfam" id="PF01177">
    <property type="entry name" value="Asp_Glu_race"/>
    <property type="match status" value="1"/>
</dbReference>
<dbReference type="NCBIfam" id="TIGR00035">
    <property type="entry name" value="asp_race"/>
    <property type="match status" value="1"/>
</dbReference>
<comment type="caution">
    <text evidence="3">The sequence shown here is derived from an EMBL/GenBank/DDBJ whole genome shotgun (WGS) entry which is preliminary data.</text>
</comment>
<accession>A0ABP7MEL0</accession>
<dbReference type="SUPFAM" id="SSF53681">
    <property type="entry name" value="Aspartate/glutamate racemase"/>
    <property type="match status" value="2"/>
</dbReference>
<evidence type="ECO:0000256" key="1">
    <source>
        <dbReference type="ARBA" id="ARBA00007847"/>
    </source>
</evidence>
<evidence type="ECO:0000256" key="2">
    <source>
        <dbReference type="ARBA" id="ARBA00023235"/>
    </source>
</evidence>
<sequence length="232" mass="25606">MKTIGMLGGMSWESTVSYYKEINEGVRETLGGLHSAKIYLHSVDFDQIEKLQHNGDWAKTATILGEAAKSLELAGADFLMICTNTMHKVAPEIEAQVSIPLLHIADATAKELSKKNIKKVGLLGTRFTMMEDFYKGRIQEGFGIEVIVPQTDHQTIVHDVIYNELCLGVIKEDSRNEFVSIINNLYESGAEAVILGCTEIALLIQQQHTPVPLFDTTKIHSQYAVSLALADG</sequence>
<reference evidence="4" key="1">
    <citation type="journal article" date="2019" name="Int. J. Syst. Evol. Microbiol.">
        <title>The Global Catalogue of Microorganisms (GCM) 10K type strain sequencing project: providing services to taxonomists for standard genome sequencing and annotation.</title>
        <authorList>
            <consortium name="The Broad Institute Genomics Platform"/>
            <consortium name="The Broad Institute Genome Sequencing Center for Infectious Disease"/>
            <person name="Wu L."/>
            <person name="Ma J."/>
        </authorList>
    </citation>
    <scope>NUCLEOTIDE SEQUENCE [LARGE SCALE GENOMIC DNA]</scope>
    <source>
        <strain evidence="4">JCM 17551</strain>
    </source>
</reference>
<dbReference type="Gene3D" id="3.40.50.1860">
    <property type="match status" value="2"/>
</dbReference>
<proteinExistence type="inferred from homology"/>
<gene>
    <name evidence="3" type="ORF">GCM10022277_16710</name>
</gene>
<dbReference type="EMBL" id="BAABBN010000004">
    <property type="protein sequence ID" value="GAA3921513.1"/>
    <property type="molecule type" value="Genomic_DNA"/>
</dbReference>
<dbReference type="InterPro" id="IPR015942">
    <property type="entry name" value="Asp/Glu/hydantoin_racemase"/>
</dbReference>
<dbReference type="InterPro" id="IPR001920">
    <property type="entry name" value="Asp/Glu_race"/>
</dbReference>
<dbReference type="RefSeq" id="WP_344797417.1">
    <property type="nucleotide sequence ID" value="NZ_BAABBN010000004.1"/>
</dbReference>
<evidence type="ECO:0000313" key="4">
    <source>
        <dbReference type="Proteomes" id="UP001501565"/>
    </source>
</evidence>